<evidence type="ECO:0000256" key="1">
    <source>
        <dbReference type="SAM" id="Phobius"/>
    </source>
</evidence>
<dbReference type="AlphaFoldDB" id="A0A0P0Z9Q0"/>
<organism evidence="2">
    <name type="scientific">Fulvimarina pelagi</name>
    <dbReference type="NCBI Taxonomy" id="217511"/>
    <lineage>
        <taxon>Bacteria</taxon>
        <taxon>Pseudomonadati</taxon>
        <taxon>Pseudomonadota</taxon>
        <taxon>Alphaproteobacteria</taxon>
        <taxon>Hyphomicrobiales</taxon>
        <taxon>Aurantimonadaceae</taxon>
        <taxon>Fulvimarina</taxon>
    </lineage>
</organism>
<dbReference type="Pfam" id="PF07386">
    <property type="entry name" value="DUF1499"/>
    <property type="match status" value="1"/>
</dbReference>
<protein>
    <recommendedName>
        <fullName evidence="3">DUF1499 domain-containing protein</fullName>
    </recommendedName>
</protein>
<keyword evidence="1" id="KW-0472">Membrane</keyword>
<dbReference type="RefSeq" id="WP_007065745.1">
    <property type="nucleotide sequence ID" value="NZ_BBWO01000005.1"/>
</dbReference>
<evidence type="ECO:0008006" key="3">
    <source>
        <dbReference type="Google" id="ProtNLM"/>
    </source>
</evidence>
<keyword evidence="1" id="KW-1133">Transmembrane helix</keyword>
<feature type="transmembrane region" description="Helical" evidence="1">
    <location>
        <begin position="28"/>
        <end position="46"/>
    </location>
</feature>
<evidence type="ECO:0000313" key="2">
    <source>
        <dbReference type="EMBL" id="BAT31202.1"/>
    </source>
</evidence>
<sequence length="299" mass="31297">MSRQTLFLPAQGHFVRPRLGLAKPAKKLAWFGLTLFLVGIPLYRLGGISTTALTATLSLSCAMLIVALVVGLTGMARAWFQAARGGSSAFGAAFIAFIGLLPFAFIAMLAAENPATNIAYTGGFATTETAGDGASGSQPVTVAAAAAAIPARRYAAPPVEVVEAARTAALDSGWRIEEILAVDAEDGSDTTDDPLGVIRDSGAVPLPTPRDSVDTQSVDDRLDLPVREAYDVEATASDWLLGLPSDVTVRILAEGNGTIVDVRAASREIAYDFGQNRRFIESFFTALDLAMAGEEDVSS</sequence>
<reference evidence="2" key="1">
    <citation type="journal article" date="2015" name="Proc. Natl. Acad. Sci. U.S.A.">
        <title>Bacterial clade with the ribosomal RNA operon on a small plasmid rather than the chromosome.</title>
        <authorList>
            <person name="Anda M."/>
            <person name="Ohtsubo Y."/>
            <person name="Okubo T."/>
            <person name="Sugawara M."/>
            <person name="Nagata Y."/>
            <person name="Tsuda M."/>
            <person name="Minamisawa K."/>
            <person name="Mitsui H."/>
        </authorList>
    </citation>
    <scope>NUCLEOTIDE SEQUENCE</scope>
    <source>
        <strain evidence="2">DSM 15513</strain>
    </source>
</reference>
<dbReference type="InterPro" id="IPR010865">
    <property type="entry name" value="DUF1499"/>
</dbReference>
<feature type="transmembrane region" description="Helical" evidence="1">
    <location>
        <begin position="88"/>
        <end position="111"/>
    </location>
</feature>
<dbReference type="OrthoDB" id="1523552at2"/>
<accession>A0A0P0Z9Q0</accession>
<dbReference type="EMBL" id="LC066397">
    <property type="protein sequence ID" value="BAT31202.1"/>
    <property type="molecule type" value="Genomic_DNA"/>
</dbReference>
<feature type="transmembrane region" description="Helical" evidence="1">
    <location>
        <begin position="52"/>
        <end position="76"/>
    </location>
</feature>
<proteinExistence type="predicted"/>
<keyword evidence="1" id="KW-0812">Transmembrane</keyword>
<name>A0A0P0Z9Q0_9HYPH</name>